<evidence type="ECO:0000313" key="4">
    <source>
        <dbReference type="Proteomes" id="UP000282529"/>
    </source>
</evidence>
<feature type="domain" description="Lin1244/Lin1753-like N-terminal" evidence="2">
    <location>
        <begin position="6"/>
        <end position="96"/>
    </location>
</feature>
<feature type="region of interest" description="Disordered" evidence="1">
    <location>
        <begin position="103"/>
        <end position="175"/>
    </location>
</feature>
<evidence type="ECO:0000313" key="3">
    <source>
        <dbReference type="EMBL" id="RQW09937.1"/>
    </source>
</evidence>
<proteinExistence type="predicted"/>
<dbReference type="EMBL" id="RQPI01000011">
    <property type="protein sequence ID" value="RQW09937.1"/>
    <property type="molecule type" value="Genomic_DNA"/>
</dbReference>
<comment type="caution">
    <text evidence="3">The sequence shown here is derived from an EMBL/GenBank/DDBJ whole genome shotgun (WGS) entry which is preliminary data.</text>
</comment>
<feature type="compositionally biased region" description="Basic and acidic residues" evidence="1">
    <location>
        <begin position="103"/>
        <end position="116"/>
    </location>
</feature>
<evidence type="ECO:0000259" key="2">
    <source>
        <dbReference type="Pfam" id="PF14297"/>
    </source>
</evidence>
<evidence type="ECO:0000256" key="1">
    <source>
        <dbReference type="SAM" id="MobiDB-lite"/>
    </source>
</evidence>
<organism evidence="3 4">
    <name type="scientific">Paenibacillus rhizophilus</name>
    <dbReference type="NCBI Taxonomy" id="1850366"/>
    <lineage>
        <taxon>Bacteria</taxon>
        <taxon>Bacillati</taxon>
        <taxon>Bacillota</taxon>
        <taxon>Bacilli</taxon>
        <taxon>Bacillales</taxon>
        <taxon>Paenibacillaceae</taxon>
        <taxon>Paenibacillus</taxon>
    </lineage>
</organism>
<name>A0A3N9P3A3_9BACL</name>
<accession>A0A3N9P3A3</accession>
<feature type="region of interest" description="Disordered" evidence="1">
    <location>
        <begin position="255"/>
        <end position="324"/>
    </location>
</feature>
<feature type="compositionally biased region" description="Basic and acidic residues" evidence="1">
    <location>
        <begin position="299"/>
        <end position="311"/>
    </location>
</feature>
<dbReference type="Proteomes" id="UP000282529">
    <property type="component" value="Unassembled WGS sequence"/>
</dbReference>
<gene>
    <name evidence="3" type="ORF">EH198_17810</name>
</gene>
<reference evidence="3 4" key="1">
    <citation type="submission" date="2018-11" db="EMBL/GenBank/DDBJ databases">
        <title>Genome sequence of strain 7197.</title>
        <authorList>
            <person name="Gao J."/>
            <person name="Sun J."/>
        </authorList>
    </citation>
    <scope>NUCLEOTIDE SEQUENCE [LARGE SCALE GENOMIC DNA]</scope>
    <source>
        <strain evidence="3 4">7197</strain>
    </source>
</reference>
<feature type="compositionally biased region" description="Basic and acidic residues" evidence="1">
    <location>
        <begin position="148"/>
        <end position="163"/>
    </location>
</feature>
<dbReference type="AlphaFoldDB" id="A0A3N9P3A3"/>
<protein>
    <submittedName>
        <fullName evidence="3">DUF4373 domain-containing protein</fullName>
    </submittedName>
</protein>
<dbReference type="InterPro" id="IPR025400">
    <property type="entry name" value="Lin1244/Lin1753-like_N"/>
</dbReference>
<sequence length="324" mass="36843">MKDAYYFSHDSNARHDPKISAMIGVYGAEGYGWYWMLIEMMRESSDYKLDMQAKYAFNAYASQMHSDCTKIAQLVHDCIHEFKLFSSDGECFWSDSLNRRMAKRDEVSRKKSEAAKSRWGKGKSAQHPIPENAEEMHMHSGCNADGMQGKESKEKESKEKENIKPLCDSPAAEPHADPYHPDFERFWKVFPTTRRKDKAKAFATWKKKVKPSEREALISCTILYSKDFKTIGLHSEFAKMPTTYLNAGTYKDYLSGGEDDGPEGFGSSGRGQAAYPEYDELGPPPPEPEDIDATYYGDAPRDGRIRSEGKRPSAPSDDDIFVRR</sequence>
<dbReference type="RefSeq" id="WP_124696857.1">
    <property type="nucleotide sequence ID" value="NZ_JBHUFE010000041.1"/>
</dbReference>
<dbReference type="OrthoDB" id="1821976at2"/>
<keyword evidence="4" id="KW-1185">Reference proteome</keyword>
<dbReference type="Pfam" id="PF14297">
    <property type="entry name" value="Lin1244_N"/>
    <property type="match status" value="1"/>
</dbReference>